<dbReference type="Proteomes" id="UP000467700">
    <property type="component" value="Unassembled WGS sequence"/>
</dbReference>
<keyword evidence="8 11" id="KW-0472">Membrane</keyword>
<evidence type="ECO:0000313" key="14">
    <source>
        <dbReference type="Proteomes" id="UP000467700"/>
    </source>
</evidence>
<evidence type="ECO:0000259" key="12">
    <source>
        <dbReference type="Pfam" id="PF03908"/>
    </source>
</evidence>
<feature type="compositionally biased region" description="Low complexity" evidence="10">
    <location>
        <begin position="304"/>
        <end position="318"/>
    </location>
</feature>
<dbReference type="PANTHER" id="PTHR12825:SF0">
    <property type="entry name" value="VESICLE TRANSPORT PROTEIN SEC20"/>
    <property type="match status" value="1"/>
</dbReference>
<proteinExistence type="inferred from homology"/>
<protein>
    <recommendedName>
        <fullName evidence="12">Sec20 C-terminal domain-containing protein</fullName>
    </recommendedName>
</protein>
<evidence type="ECO:0000256" key="10">
    <source>
        <dbReference type="SAM" id="MobiDB-lite"/>
    </source>
</evidence>
<dbReference type="AlphaFoldDB" id="A0A8S0WKV5"/>
<dbReference type="Pfam" id="PF03908">
    <property type="entry name" value="Sec20"/>
    <property type="match status" value="1"/>
</dbReference>
<dbReference type="EMBL" id="CACVBS010000046">
    <property type="protein sequence ID" value="CAA7264887.1"/>
    <property type="molecule type" value="Genomic_DNA"/>
</dbReference>
<keyword evidence="14" id="KW-1185">Reference proteome</keyword>
<evidence type="ECO:0000256" key="8">
    <source>
        <dbReference type="ARBA" id="ARBA00023136"/>
    </source>
</evidence>
<comment type="subcellular location">
    <subcellularLocation>
        <location evidence="1">Endoplasmic reticulum membrane</location>
        <topology evidence="1">Single-pass type IV membrane protein</topology>
    </subcellularLocation>
</comment>
<feature type="domain" description="Sec20 C-terminal" evidence="12">
    <location>
        <begin position="147"/>
        <end position="236"/>
    </location>
</feature>
<keyword evidence="4" id="KW-0256">Endoplasmic reticulum</keyword>
<dbReference type="GO" id="GO:0005789">
    <property type="term" value="C:endoplasmic reticulum membrane"/>
    <property type="evidence" value="ECO:0007669"/>
    <property type="project" value="UniProtKB-SubCell"/>
</dbReference>
<sequence>MPPIPTRLPEETRSRISDAERRYKHLSEVQVPTLRTCTGPLSLQQSLADDLRESTALLAKQIEELNISVDDHPGMRTRAELREIVNNLLDKLESLRQDTRVALLESKRAIDLRSKSNKEELLVRSPGLQDRQTSSEKTTEDALMKANSDVTDALRRTIGLMQSELERSVLTTQMLDESTSTLRAASLQHDTLSGIMSTSKQLIIALEKSDWLDRVLIISAFVFFLLVVLFIVKQRIVDRSISIAFWWTRFIPSIGSGRGSVKVLKDVEKGVGGVVSTSVVSVATSLTSSIATPLASIISSSLSSSSSSTIASPEPSSEVLDTLSSVAESSLVPEEQSASASPTEAAMPTPEELVHVEL</sequence>
<evidence type="ECO:0000256" key="9">
    <source>
        <dbReference type="ARBA" id="ARBA00037934"/>
    </source>
</evidence>
<evidence type="ECO:0000313" key="13">
    <source>
        <dbReference type="EMBL" id="CAA7264887.1"/>
    </source>
</evidence>
<evidence type="ECO:0000256" key="2">
    <source>
        <dbReference type="ARBA" id="ARBA00022448"/>
    </source>
</evidence>
<dbReference type="InterPro" id="IPR005606">
    <property type="entry name" value="Sec20"/>
</dbReference>
<gene>
    <name evidence="13" type="ORF">AAE3_LOCUS7344</name>
</gene>
<keyword evidence="6 11" id="KW-1133">Transmembrane helix</keyword>
<dbReference type="GO" id="GO:0005484">
    <property type="term" value="F:SNAP receptor activity"/>
    <property type="evidence" value="ECO:0007669"/>
    <property type="project" value="InterPro"/>
</dbReference>
<evidence type="ECO:0000256" key="5">
    <source>
        <dbReference type="ARBA" id="ARBA00022892"/>
    </source>
</evidence>
<comment type="caution">
    <text evidence="13">The sequence shown here is derived from an EMBL/GenBank/DDBJ whole genome shotgun (WGS) entry which is preliminary data.</text>
</comment>
<feature type="region of interest" description="Disordered" evidence="10">
    <location>
        <begin position="304"/>
        <end position="358"/>
    </location>
</feature>
<evidence type="ECO:0000256" key="6">
    <source>
        <dbReference type="ARBA" id="ARBA00022989"/>
    </source>
</evidence>
<keyword evidence="2" id="KW-0813">Transport</keyword>
<evidence type="ECO:0000256" key="7">
    <source>
        <dbReference type="ARBA" id="ARBA00023054"/>
    </source>
</evidence>
<evidence type="ECO:0000256" key="3">
    <source>
        <dbReference type="ARBA" id="ARBA00022692"/>
    </source>
</evidence>
<evidence type="ECO:0000256" key="4">
    <source>
        <dbReference type="ARBA" id="ARBA00022824"/>
    </source>
</evidence>
<comment type="similarity">
    <text evidence="9">Belongs to the SEC20 family.</text>
</comment>
<accession>A0A8S0WKV5</accession>
<keyword evidence="5" id="KW-0931">ER-Golgi transport</keyword>
<reference evidence="13 14" key="1">
    <citation type="submission" date="2020-01" db="EMBL/GenBank/DDBJ databases">
        <authorList>
            <person name="Gupta K D."/>
        </authorList>
    </citation>
    <scope>NUCLEOTIDE SEQUENCE [LARGE SCALE GENOMIC DNA]</scope>
</reference>
<dbReference type="OrthoDB" id="46868at2759"/>
<keyword evidence="7" id="KW-0175">Coiled coil</keyword>
<evidence type="ECO:0000256" key="11">
    <source>
        <dbReference type="SAM" id="Phobius"/>
    </source>
</evidence>
<feature type="transmembrane region" description="Helical" evidence="11">
    <location>
        <begin position="211"/>
        <end position="232"/>
    </location>
</feature>
<evidence type="ECO:0000256" key="1">
    <source>
        <dbReference type="ARBA" id="ARBA00004163"/>
    </source>
</evidence>
<organism evidence="13 14">
    <name type="scientific">Cyclocybe aegerita</name>
    <name type="common">Black poplar mushroom</name>
    <name type="synonym">Agrocybe aegerita</name>
    <dbReference type="NCBI Taxonomy" id="1973307"/>
    <lineage>
        <taxon>Eukaryota</taxon>
        <taxon>Fungi</taxon>
        <taxon>Dikarya</taxon>
        <taxon>Basidiomycota</taxon>
        <taxon>Agaricomycotina</taxon>
        <taxon>Agaricomycetes</taxon>
        <taxon>Agaricomycetidae</taxon>
        <taxon>Agaricales</taxon>
        <taxon>Agaricineae</taxon>
        <taxon>Bolbitiaceae</taxon>
        <taxon>Cyclocybe</taxon>
    </lineage>
</organism>
<dbReference type="InterPro" id="IPR056173">
    <property type="entry name" value="Sec20_C"/>
</dbReference>
<dbReference type="GO" id="GO:0031201">
    <property type="term" value="C:SNARE complex"/>
    <property type="evidence" value="ECO:0007669"/>
    <property type="project" value="TreeGrafter"/>
</dbReference>
<name>A0A8S0WKV5_CYCAE</name>
<keyword evidence="3 11" id="KW-0812">Transmembrane</keyword>
<dbReference type="GO" id="GO:0006890">
    <property type="term" value="P:retrograde vesicle-mediated transport, Golgi to endoplasmic reticulum"/>
    <property type="evidence" value="ECO:0007669"/>
    <property type="project" value="InterPro"/>
</dbReference>
<dbReference type="PANTHER" id="PTHR12825">
    <property type="entry name" value="BNIP1-RELATED"/>
    <property type="match status" value="1"/>
</dbReference>